<name>A0A0K8SEX7_LYGHE</name>
<organism evidence="1">
    <name type="scientific">Lygus hesperus</name>
    <name type="common">Western plant bug</name>
    <dbReference type="NCBI Taxonomy" id="30085"/>
    <lineage>
        <taxon>Eukaryota</taxon>
        <taxon>Metazoa</taxon>
        <taxon>Ecdysozoa</taxon>
        <taxon>Arthropoda</taxon>
        <taxon>Hexapoda</taxon>
        <taxon>Insecta</taxon>
        <taxon>Pterygota</taxon>
        <taxon>Neoptera</taxon>
        <taxon>Paraneoptera</taxon>
        <taxon>Hemiptera</taxon>
        <taxon>Heteroptera</taxon>
        <taxon>Panheteroptera</taxon>
        <taxon>Cimicomorpha</taxon>
        <taxon>Miridae</taxon>
        <taxon>Mirini</taxon>
        <taxon>Lygus</taxon>
    </lineage>
</organism>
<dbReference type="AlphaFoldDB" id="A0A0K8SEX7"/>
<proteinExistence type="predicted"/>
<accession>A0A0K8SEX7</accession>
<dbReference type="EMBL" id="GBRD01013984">
    <property type="protein sequence ID" value="JAG51842.1"/>
    <property type="molecule type" value="Transcribed_RNA"/>
</dbReference>
<sequence length="149" mass="17168">MQVLALGDIFDIEPTDQRLVAAKSIIWDSLPEGWREWTVTEAIVNVPEVANHRWSLRFAIPTVPLLKAFFPGQSRVSEKSFRSMLHTLAGWAMAQALIYYPKAVAEGYRTPEELANFLQCIEPLRSRVYPGQRLMRSWKVKLVPLQMRK</sequence>
<evidence type="ECO:0000313" key="1">
    <source>
        <dbReference type="EMBL" id="JAG51842.1"/>
    </source>
</evidence>
<reference evidence="1" key="1">
    <citation type="submission" date="2014-09" db="EMBL/GenBank/DDBJ databases">
        <authorList>
            <person name="Magalhaes I.L.F."/>
            <person name="Oliveira U."/>
            <person name="Santos F.R."/>
            <person name="Vidigal T.H.D.A."/>
            <person name="Brescovit A.D."/>
            <person name="Santos A.J."/>
        </authorList>
    </citation>
    <scope>NUCLEOTIDE SEQUENCE</scope>
</reference>
<protein>
    <submittedName>
        <fullName evidence="1">Uncharacterized protein</fullName>
    </submittedName>
</protein>